<reference evidence="1 2" key="1">
    <citation type="journal article" date="2010" name="Plant Cell">
        <title>The Chlorella variabilis NC64A genome reveals adaptation to photosymbiosis, coevolution with viruses, and cryptic sex.</title>
        <authorList>
            <person name="Blanc G."/>
            <person name="Duncan G."/>
            <person name="Agarkova I."/>
            <person name="Borodovsky M."/>
            <person name="Gurnon J."/>
            <person name="Kuo A."/>
            <person name="Lindquist E."/>
            <person name="Lucas S."/>
            <person name="Pangilinan J."/>
            <person name="Polle J."/>
            <person name="Salamov A."/>
            <person name="Terry A."/>
            <person name="Yamada T."/>
            <person name="Dunigan D.D."/>
            <person name="Grigoriev I.V."/>
            <person name="Claverie J.M."/>
            <person name="Van Etten J.L."/>
        </authorList>
    </citation>
    <scope>NUCLEOTIDE SEQUENCE [LARGE SCALE GENOMIC DNA]</scope>
    <source>
        <strain evidence="1 2">NC64A</strain>
    </source>
</reference>
<dbReference type="InParanoid" id="E1ZC97"/>
<proteinExistence type="predicted"/>
<organism evidence="2">
    <name type="scientific">Chlorella variabilis</name>
    <name type="common">Green alga</name>
    <dbReference type="NCBI Taxonomy" id="554065"/>
    <lineage>
        <taxon>Eukaryota</taxon>
        <taxon>Viridiplantae</taxon>
        <taxon>Chlorophyta</taxon>
        <taxon>core chlorophytes</taxon>
        <taxon>Trebouxiophyceae</taxon>
        <taxon>Chlorellales</taxon>
        <taxon>Chlorellaceae</taxon>
        <taxon>Chlorella clade</taxon>
        <taxon>Chlorella</taxon>
    </lineage>
</organism>
<dbReference type="AlphaFoldDB" id="E1ZC97"/>
<protein>
    <submittedName>
        <fullName evidence="1">Uncharacterized protein</fullName>
    </submittedName>
</protein>
<name>E1ZC97_CHLVA</name>
<dbReference type="FunCoup" id="E1ZC97">
    <property type="interactions" value="180"/>
</dbReference>
<dbReference type="RefSeq" id="XP_005848675.1">
    <property type="nucleotide sequence ID" value="XM_005848613.1"/>
</dbReference>
<accession>E1ZC97</accession>
<dbReference type="GeneID" id="17356065"/>
<dbReference type="EMBL" id="GL433841">
    <property type="protein sequence ID" value="EFN56573.1"/>
    <property type="molecule type" value="Genomic_DNA"/>
</dbReference>
<keyword evidence="2" id="KW-1185">Reference proteome</keyword>
<evidence type="ECO:0000313" key="1">
    <source>
        <dbReference type="EMBL" id="EFN56573.1"/>
    </source>
</evidence>
<evidence type="ECO:0000313" key="2">
    <source>
        <dbReference type="Proteomes" id="UP000008141"/>
    </source>
</evidence>
<dbReference type="Proteomes" id="UP000008141">
    <property type="component" value="Unassembled WGS sequence"/>
</dbReference>
<dbReference type="KEGG" id="cvr:CHLNCDRAFT_144252"/>
<dbReference type="eggNOG" id="ENOG502R8RJ">
    <property type="taxonomic scope" value="Eukaryota"/>
</dbReference>
<dbReference type="OrthoDB" id="511787at2759"/>
<sequence>MPPCCGVCIFARRRCTDFYPRQALSDTVARDLLDTGFPLQDFTPCELFQRIRGRTLWFMGDSQMLQFYYAAECFLREFAPSLRRTPAVPFPDNHELMTVRAPVPYPPICLDLALGTRVCAVRVDAVRDLIDTVIPKIQALVPNCHNDGIVVLNFGLHYPKPGSGGRPVEQSLLHFKSPDGSWPGGPKPFTCARLDAWMEGDPAVLAGGAYNAAIVHLLPAIADAHLKTWNATAPLWRTHWPDECSHWCHPSAYQLWLFLLNAVLQRRPLGSKVVVRGGADLSRRLAASPPAAKQ</sequence>
<gene>
    <name evidence="1" type="ORF">CHLNCDRAFT_144252</name>
</gene>